<evidence type="ECO:0000313" key="2">
    <source>
        <dbReference type="EMBL" id="PVH92909.1"/>
    </source>
</evidence>
<evidence type="ECO:0000313" key="3">
    <source>
        <dbReference type="Proteomes" id="UP000244855"/>
    </source>
</evidence>
<feature type="transmembrane region" description="Helical" evidence="1">
    <location>
        <begin position="5"/>
        <end position="22"/>
    </location>
</feature>
<dbReference type="AlphaFoldDB" id="A0A2V1D6Y4"/>
<keyword evidence="3" id="KW-1185">Reference proteome</keyword>
<feature type="transmembrane region" description="Helical" evidence="1">
    <location>
        <begin position="54"/>
        <end position="75"/>
    </location>
</feature>
<dbReference type="Proteomes" id="UP000244855">
    <property type="component" value="Unassembled WGS sequence"/>
</dbReference>
<keyword evidence="1" id="KW-1133">Transmembrane helix</keyword>
<reference evidence="2 3" key="1">
    <citation type="journal article" date="2018" name="Sci. Rep.">
        <title>Comparative genomics provides insights into the lifestyle and reveals functional heterogeneity of dark septate endophytic fungi.</title>
        <authorList>
            <person name="Knapp D.G."/>
            <person name="Nemeth J.B."/>
            <person name="Barry K."/>
            <person name="Hainaut M."/>
            <person name="Henrissat B."/>
            <person name="Johnson J."/>
            <person name="Kuo A."/>
            <person name="Lim J.H.P."/>
            <person name="Lipzen A."/>
            <person name="Nolan M."/>
            <person name="Ohm R.A."/>
            <person name="Tamas L."/>
            <person name="Grigoriev I.V."/>
            <person name="Spatafora J.W."/>
            <person name="Nagy L.G."/>
            <person name="Kovacs G.M."/>
        </authorList>
    </citation>
    <scope>NUCLEOTIDE SEQUENCE [LARGE SCALE GENOMIC DNA]</scope>
    <source>
        <strain evidence="2 3">DSE2036</strain>
    </source>
</reference>
<feature type="transmembrane region" description="Helical" evidence="1">
    <location>
        <begin position="87"/>
        <end position="112"/>
    </location>
</feature>
<accession>A0A2V1D6Y4</accession>
<protein>
    <submittedName>
        <fullName evidence="2">Uncharacterized protein</fullName>
    </submittedName>
</protein>
<sequence length="150" mass="17123">MYSRVCFPCVLSPVWFVLFPVLRLPMQPVSYAACFLCSLFPMQSVLSPVLRLPLFPILSVSYTFCYSLFYFPFFVFPCGLHFRFPLVMYSLLSIRCLLPFIGVGFVHVSLALRGGQKSLTARDIVPRFVIFVLETGRKGRARNIISIVVH</sequence>
<proteinExistence type="predicted"/>
<gene>
    <name evidence="2" type="ORF">DM02DRAFT_259706</name>
</gene>
<keyword evidence="1" id="KW-0472">Membrane</keyword>
<keyword evidence="1" id="KW-0812">Transmembrane</keyword>
<feature type="transmembrane region" description="Helical" evidence="1">
    <location>
        <begin position="28"/>
        <end position="47"/>
    </location>
</feature>
<evidence type="ECO:0000256" key="1">
    <source>
        <dbReference type="SAM" id="Phobius"/>
    </source>
</evidence>
<name>A0A2V1D6Y4_9PLEO</name>
<organism evidence="2 3">
    <name type="scientific">Periconia macrospinosa</name>
    <dbReference type="NCBI Taxonomy" id="97972"/>
    <lineage>
        <taxon>Eukaryota</taxon>
        <taxon>Fungi</taxon>
        <taxon>Dikarya</taxon>
        <taxon>Ascomycota</taxon>
        <taxon>Pezizomycotina</taxon>
        <taxon>Dothideomycetes</taxon>
        <taxon>Pleosporomycetidae</taxon>
        <taxon>Pleosporales</taxon>
        <taxon>Massarineae</taxon>
        <taxon>Periconiaceae</taxon>
        <taxon>Periconia</taxon>
    </lineage>
</organism>
<dbReference type="EMBL" id="KZ805634">
    <property type="protein sequence ID" value="PVH92909.1"/>
    <property type="molecule type" value="Genomic_DNA"/>
</dbReference>